<sequence length="161" mass="17987">MKQIEEHAYENPKNGTVDAVIERLRDGILHREASLRDRFLSYNKQASGKLSKTDFRKLLEDICMPLEDDQFNLLIEKIGFPNGGLSYLDFVAIFEDSRLTGLGHGTQQQVNTSKCHFATAEECLSQFSDKLVEEYGPCGMVLSDRASGQGLCEALGPELRA</sequence>
<proteinExistence type="predicted"/>
<name>A0ACB8FRF6_9SAUR</name>
<gene>
    <name evidence="1" type="ORF">K3G42_026648</name>
</gene>
<comment type="caution">
    <text evidence="1">The sequence shown here is derived from an EMBL/GenBank/DDBJ whole genome shotgun (WGS) entry which is preliminary data.</text>
</comment>
<dbReference type="EMBL" id="CM037619">
    <property type="protein sequence ID" value="KAH8007942.1"/>
    <property type="molecule type" value="Genomic_DNA"/>
</dbReference>
<accession>A0ACB8FRF6</accession>
<protein>
    <submittedName>
        <fullName evidence="1">Uncharacterized protein</fullName>
    </submittedName>
</protein>
<dbReference type="Proteomes" id="UP000827872">
    <property type="component" value="Linkage Group LG06"/>
</dbReference>
<keyword evidence="2" id="KW-1185">Reference proteome</keyword>
<organism evidence="1 2">
    <name type="scientific">Sphaerodactylus townsendi</name>
    <dbReference type="NCBI Taxonomy" id="933632"/>
    <lineage>
        <taxon>Eukaryota</taxon>
        <taxon>Metazoa</taxon>
        <taxon>Chordata</taxon>
        <taxon>Craniata</taxon>
        <taxon>Vertebrata</taxon>
        <taxon>Euteleostomi</taxon>
        <taxon>Lepidosauria</taxon>
        <taxon>Squamata</taxon>
        <taxon>Bifurcata</taxon>
        <taxon>Gekkota</taxon>
        <taxon>Sphaerodactylidae</taxon>
        <taxon>Sphaerodactylus</taxon>
    </lineage>
</organism>
<reference evidence="1" key="1">
    <citation type="submission" date="2021-08" db="EMBL/GenBank/DDBJ databases">
        <title>The first chromosome-level gecko genome reveals the dynamic sex chromosomes of Neotropical dwarf geckos (Sphaerodactylidae: Sphaerodactylus).</title>
        <authorList>
            <person name="Pinto B.J."/>
            <person name="Keating S.E."/>
            <person name="Gamble T."/>
        </authorList>
    </citation>
    <scope>NUCLEOTIDE SEQUENCE</scope>
    <source>
        <strain evidence="1">TG3544</strain>
    </source>
</reference>
<evidence type="ECO:0000313" key="1">
    <source>
        <dbReference type="EMBL" id="KAH8007942.1"/>
    </source>
</evidence>
<evidence type="ECO:0000313" key="2">
    <source>
        <dbReference type="Proteomes" id="UP000827872"/>
    </source>
</evidence>